<evidence type="ECO:0000313" key="1">
    <source>
        <dbReference type="EMBL" id="XCN28295.1"/>
    </source>
</evidence>
<protein>
    <submittedName>
        <fullName evidence="1">Uncharacterized protein</fullName>
    </submittedName>
</protein>
<sequence length="1756" mass="188509">MTTLKASVMANGQVISNNDPLMVITLDPHPGVQISSIQDDSITYEFTGEVTEEALYNLNLTFTYNNTHRVKVPCTFKQKVIEIDYTVTPKQINTKMWAHGTDLPFTIMVGEEDVTSRLVDVTLVPNEWLKSYADVGGSATEWYMTGVPVNTVDTIVNGTFRFKLPVEIDPAGIVREHTGEFRVAPYDGRETTVTHEIETLMVPLSDRTPINYLFTVSYRGMPNSNNQVSLLSNSTYFGCTPGVITKVGSEQLAISFDGGKVKGEGTTTLYFGKTGEAVSKMAIVPLNTKVYRAGVDVVLAPDRITGKSGTEHETTVHVEVDGVATKNTDVTFANVAGDLQFVSATDTTVVWKILRTNTGTANVDFATGVNVTKSGKAGASYAQNVTVLPAQLNVEWVTTAADLVGASTNHITLKITDEKGEPAVGVVKKTLNMESVPKNRPDILAGYSNTLTALPEAGSYQLSANLGHLNASFIIDLVLTHAGLDFTIPTKTFATPGTPVKVTIDKTKLLTTDPANTCSLTFKQDKWLTPDADVTGKLNTYAVTGGGTSGSTAPMDINNGKLSINIVPNGKLEDIVINGTVTESDGSSSRPFTQTVTIEQDKLTLSTLGSTVLTPLKASNQPQFQVKTSKGVALSSVTSSKFTLVSDPAAGIVLANKPNIANVAGRSVDYYVDIDVGHMPGEVEFGGTFTYKGLEYVIETPITFTSVGTPMTSVAVPSTINAGEDVPVEVTFKQLRTTASVLTDVDGTLEAQQQGPDMTIVTQFTPKEGSPGTFVGVVRGAVPGKAGQIKFTLVEQYEGFTHRWVDVYADFTVDVPLEKPITVAVTTDPLTGKYNESVNLGVNLTQGGENLPLTDGNLMYSFEPAGYLELITVQPTALVVKLIHDPSVEALPTQMKLIVNDGKDHGEGFFNLVTQTAKTKPTMTVVRDVIAKRFEKGNLPIMVTSGDIDYFYTATNWVTKTPGEYVAIDESGKWTCFNAPTIPATDSIQVGFSITQNGVAWAYLATINFNIEPALNSNVFVVEQQPVHIVGAVNEETTYTVYPRLLGELEPGEIDVSFSGPGASNITLVSSGISPGNGLTFTFRGVSTVDAGDITILYKVKGTPGTTEGTDLVTGTTNKVSINAAGKLSILKSTIAGNTLTGPVGSVNTLTFEMYLGGERISLADSRVRVSVGGVGVRLGLISGEDIGYYLNGEEGRYMPTMVAELKSDTSNRDTVAMDVTITAGTPDLVATWWPENAQDLDPNSQVSVRGVISGGTGASITSHSATNLVLNNDPSNGHAALEIVGGFSNGGSSLYTTANFITGHTGDSFVLTGKLTDARNNTVYDLTSRPIGVKQAVWALTPANTIDASQDGKVTVVDFSVIQGRYMDPNHYLQDGTFQRVRTSGACRNVGNVTKKDAFTYSVPVTSDGEAGVVTVTGFIVEDGITYPFTFDIQAKKPGNTFSLVSSDPKVTVRTGKETTLKAALNFNGVSLPTTTEGIKAYVSNSNLAVVGFDATGLKVKSTRILEEEWDDYETTIKLAYKGEEVSLTVQVTEYLDGKTKPSLTLNQDTYNVRLDDTGAFDLTITADGTDITDHVTKISTIQSTYLEIGEDGKWKIIKEEPNLTTQKFPLTVVVQYDRVKWVYSAEVTFNIGEDKPTAKLADQTTVLQMDLWESKPISFKVMLDTTDITSSVTEVVNTNKANIEDMFEFVTISEGVYGFKSIKSDLEATLQTNAIVTVTVVHEGETYNLPMTILLKTNKNPGSIETQRFKVEAV</sequence>
<reference evidence="1" key="1">
    <citation type="submission" date="2024-06" db="EMBL/GenBank/DDBJ databases">
        <authorList>
            <person name="Gannavaram S."/>
            <person name="Nemani S."/>
            <person name="Datta M."/>
            <person name="Picchiottino A."/>
            <person name="Mereddy A."/>
            <person name="Gannavaram N."/>
            <person name="Honeycutt C."/>
            <person name="Tran D."/>
            <person name="Choi K."/>
            <person name="Srinivasan K."/>
            <person name="Johnson A."/>
        </authorList>
    </citation>
    <scope>NUCLEOTIDE SEQUENCE</scope>
</reference>
<accession>A0AAU8KXG8</accession>
<proteinExistence type="predicted"/>
<name>A0AAU8KXG8_9CAUD</name>
<dbReference type="EMBL" id="PP885733">
    <property type="protein sequence ID" value="XCN28295.1"/>
    <property type="molecule type" value="Genomic_DNA"/>
</dbReference>
<organism evidence="1">
    <name type="scientific">Pantoea phage Survivor</name>
    <dbReference type="NCBI Taxonomy" id="3232176"/>
    <lineage>
        <taxon>Viruses</taxon>
        <taxon>Duplodnaviria</taxon>
        <taxon>Heunggongvirae</taxon>
        <taxon>Uroviricota</taxon>
        <taxon>Caudoviricetes</taxon>
    </lineage>
</organism>